<dbReference type="EMBL" id="BJLP01000038">
    <property type="protein sequence ID" value="GEA81787.1"/>
    <property type="molecule type" value="Genomic_DNA"/>
</dbReference>
<gene>
    <name evidence="3" type="ORF">CUD01_22310</name>
</gene>
<comment type="caution">
    <text evidence="3">The sequence shown here is derived from an EMBL/GenBank/DDBJ whole genome shotgun (WGS) entry which is preliminary data.</text>
</comment>
<feature type="chain" id="PRO_5021305360" description="SCP domain-containing protein" evidence="1">
    <location>
        <begin position="29"/>
        <end position="343"/>
    </location>
</feature>
<evidence type="ECO:0000313" key="3">
    <source>
        <dbReference type="EMBL" id="GEA81787.1"/>
    </source>
</evidence>
<organism evidence="3 4">
    <name type="scientific">Cellulomonas uda</name>
    <dbReference type="NCBI Taxonomy" id="1714"/>
    <lineage>
        <taxon>Bacteria</taxon>
        <taxon>Bacillati</taxon>
        <taxon>Actinomycetota</taxon>
        <taxon>Actinomycetes</taxon>
        <taxon>Micrococcales</taxon>
        <taxon>Cellulomonadaceae</taxon>
        <taxon>Cellulomonas</taxon>
    </lineage>
</organism>
<evidence type="ECO:0000259" key="2">
    <source>
        <dbReference type="Pfam" id="PF00188"/>
    </source>
</evidence>
<name>A0A4Y3KCU8_CELUD</name>
<dbReference type="CDD" id="cd05379">
    <property type="entry name" value="CAP_bacterial"/>
    <property type="match status" value="1"/>
</dbReference>
<dbReference type="Gene3D" id="3.40.33.10">
    <property type="entry name" value="CAP"/>
    <property type="match status" value="1"/>
</dbReference>
<feature type="domain" description="SCP" evidence="2">
    <location>
        <begin position="104"/>
        <end position="215"/>
    </location>
</feature>
<dbReference type="AlphaFoldDB" id="A0A4Y3KCU8"/>
<sequence length="343" mass="35626">MSPARTRVLALVLVSSTLLAAGALPASAAPVRSSASAPRALVAAPAATDVAASGTSDRMPTKAWVTNLYRTRIVPALGTRVSWSGSVSSCSMGRESDASRAATLRMVNSMRMLVQLSTVKLDTTASNKAQKAALLMDANGKLSHSPSQSDFPRCWSPAAKEAAGSSNLALGATGSKAIAAYMDEPGDGNTAAGHRRWILNPATTHIATGSTGNANALTVFGLGTSANAARPGWIEWPARGWFPQQIEPDGRWSLSSSNGAVSFDKAAVKVQRVTTDGKVVKTHSVRKHPVATGYGPNTVVFDVSGVAHPTGKAVAYYRVTVTGIRGGGQSSYSYLVRLYDPTA</sequence>
<keyword evidence="4" id="KW-1185">Reference proteome</keyword>
<dbReference type="Proteomes" id="UP000315842">
    <property type="component" value="Unassembled WGS sequence"/>
</dbReference>
<protein>
    <recommendedName>
        <fullName evidence="2">SCP domain-containing protein</fullName>
    </recommendedName>
</protein>
<reference evidence="3 4" key="1">
    <citation type="submission" date="2019-06" db="EMBL/GenBank/DDBJ databases">
        <title>Whole genome shotgun sequence of Cellulomonas uda NBRC 3747.</title>
        <authorList>
            <person name="Hosoyama A."/>
            <person name="Uohara A."/>
            <person name="Ohji S."/>
            <person name="Ichikawa N."/>
        </authorList>
    </citation>
    <scope>NUCLEOTIDE SEQUENCE [LARGE SCALE GENOMIC DNA]</scope>
    <source>
        <strain evidence="3 4">NBRC 3747</strain>
    </source>
</reference>
<dbReference type="InterPro" id="IPR035940">
    <property type="entry name" value="CAP_sf"/>
</dbReference>
<dbReference type="Pfam" id="PF00188">
    <property type="entry name" value="CAP"/>
    <property type="match status" value="1"/>
</dbReference>
<proteinExistence type="predicted"/>
<accession>A0A4Y3KCU8</accession>
<dbReference type="InterPro" id="IPR014044">
    <property type="entry name" value="CAP_dom"/>
</dbReference>
<dbReference type="RefSeq" id="WP_141321155.1">
    <property type="nucleotide sequence ID" value="NZ_BJLP01000038.1"/>
</dbReference>
<evidence type="ECO:0000256" key="1">
    <source>
        <dbReference type="SAM" id="SignalP"/>
    </source>
</evidence>
<feature type="signal peptide" evidence="1">
    <location>
        <begin position="1"/>
        <end position="28"/>
    </location>
</feature>
<keyword evidence="1" id="KW-0732">Signal</keyword>
<dbReference type="SUPFAM" id="SSF55797">
    <property type="entry name" value="PR-1-like"/>
    <property type="match status" value="1"/>
</dbReference>
<evidence type="ECO:0000313" key="4">
    <source>
        <dbReference type="Proteomes" id="UP000315842"/>
    </source>
</evidence>